<dbReference type="PROSITE" id="PS51257">
    <property type="entry name" value="PROKAR_LIPOPROTEIN"/>
    <property type="match status" value="1"/>
</dbReference>
<organism evidence="2 3">
    <name type="scientific">Vibrio maritimus</name>
    <dbReference type="NCBI Taxonomy" id="990268"/>
    <lineage>
        <taxon>Bacteria</taxon>
        <taxon>Pseudomonadati</taxon>
        <taxon>Pseudomonadota</taxon>
        <taxon>Gammaproteobacteria</taxon>
        <taxon>Vibrionales</taxon>
        <taxon>Vibrionaceae</taxon>
        <taxon>Vibrio</taxon>
    </lineage>
</organism>
<evidence type="ECO:0000256" key="1">
    <source>
        <dbReference type="SAM" id="MobiDB-lite"/>
    </source>
</evidence>
<gene>
    <name evidence="2" type="ORF">JCM19235_2349</name>
</gene>
<dbReference type="AlphaFoldDB" id="A0A090RUH0"/>
<reference evidence="2 3" key="1">
    <citation type="submission" date="2014-09" db="EMBL/GenBank/DDBJ databases">
        <title>Vibrio maritimus JCM 19235. (C45) whole genome shotgun sequence.</title>
        <authorList>
            <person name="Sawabe T."/>
            <person name="Meirelles P."/>
            <person name="Nakanishi M."/>
            <person name="Sayaka M."/>
            <person name="Hattori M."/>
            <person name="Ohkuma M."/>
        </authorList>
    </citation>
    <scope>NUCLEOTIDE SEQUENCE [LARGE SCALE GENOMIC DNA]</scope>
    <source>
        <strain evidence="3">JCM19235</strain>
    </source>
</reference>
<dbReference type="STRING" id="990268.JCM19235_2349"/>
<evidence type="ECO:0000313" key="2">
    <source>
        <dbReference type="EMBL" id="GAL18926.1"/>
    </source>
</evidence>
<accession>A0A090RUH0</accession>
<dbReference type="Proteomes" id="UP000029228">
    <property type="component" value="Unassembled WGS sequence"/>
</dbReference>
<proteinExistence type="predicted"/>
<dbReference type="SUPFAM" id="SSF51735">
    <property type="entry name" value="NAD(P)-binding Rossmann-fold domains"/>
    <property type="match status" value="1"/>
</dbReference>
<name>A0A090RUH0_9VIBR</name>
<keyword evidence="3" id="KW-1185">Reference proteome</keyword>
<protein>
    <submittedName>
        <fullName evidence="2">Oxidoreductase</fullName>
    </submittedName>
</protein>
<dbReference type="Gene3D" id="3.40.50.720">
    <property type="entry name" value="NAD(P)-binding Rossmann-like Domain"/>
    <property type="match status" value="1"/>
</dbReference>
<dbReference type="InterPro" id="IPR036291">
    <property type="entry name" value="NAD(P)-bd_dom_sf"/>
</dbReference>
<feature type="compositionally biased region" description="Polar residues" evidence="1">
    <location>
        <begin position="62"/>
        <end position="77"/>
    </location>
</feature>
<dbReference type="EMBL" id="BBMR01000003">
    <property type="protein sequence ID" value="GAL18926.1"/>
    <property type="molecule type" value="Genomic_DNA"/>
</dbReference>
<comment type="caution">
    <text evidence="2">The sequence shown here is derived from an EMBL/GenBank/DDBJ whole genome shotgun (WGS) entry which is preliminary data.</text>
</comment>
<reference evidence="2 3" key="2">
    <citation type="submission" date="2014-09" db="EMBL/GenBank/DDBJ databases">
        <authorList>
            <consortium name="NBRP consortium"/>
            <person name="Sawabe T."/>
            <person name="Meirelles P."/>
            <person name="Nakanishi M."/>
            <person name="Sayaka M."/>
            <person name="Hattori M."/>
            <person name="Ohkuma M."/>
        </authorList>
    </citation>
    <scope>NUCLEOTIDE SEQUENCE [LARGE SCALE GENOMIC DNA]</scope>
    <source>
        <strain evidence="3">JCM19235</strain>
    </source>
</reference>
<feature type="region of interest" description="Disordered" evidence="1">
    <location>
        <begin position="58"/>
        <end position="77"/>
    </location>
</feature>
<sequence length="77" mass="7876">MIKPLVVITGANSGVGLACAKLYTSLGHPALLLDLNVDAVSALNLNNAICEHVDVTDPDSFPAQSQKPSVSMGLSTA</sequence>
<evidence type="ECO:0000313" key="3">
    <source>
        <dbReference type="Proteomes" id="UP000029228"/>
    </source>
</evidence>